<keyword evidence="3" id="KW-1185">Reference proteome</keyword>
<evidence type="ECO:0000313" key="3">
    <source>
        <dbReference type="Proteomes" id="UP000680866"/>
    </source>
</evidence>
<feature type="region of interest" description="Disordered" evidence="1">
    <location>
        <begin position="15"/>
        <end position="49"/>
    </location>
</feature>
<dbReference type="Proteomes" id="UP000680866">
    <property type="component" value="Chromosome"/>
</dbReference>
<reference evidence="2" key="1">
    <citation type="submission" date="2020-08" db="EMBL/GenBank/DDBJ databases">
        <title>Whole genome shotgun sequence of Polymorphospora rubra NBRC 101157.</title>
        <authorList>
            <person name="Komaki H."/>
            <person name="Tamura T."/>
        </authorList>
    </citation>
    <scope>NUCLEOTIDE SEQUENCE</scope>
    <source>
        <strain evidence="2">NBRC 101157</strain>
    </source>
</reference>
<gene>
    <name evidence="2" type="ORF">Prubr_54450</name>
</gene>
<dbReference type="KEGG" id="pry:Prubr_54450"/>
<proteinExistence type="predicted"/>
<dbReference type="EMBL" id="AP023359">
    <property type="protein sequence ID" value="BCJ68424.1"/>
    <property type="molecule type" value="Genomic_DNA"/>
</dbReference>
<organism evidence="2 3">
    <name type="scientific">Polymorphospora rubra</name>
    <dbReference type="NCBI Taxonomy" id="338584"/>
    <lineage>
        <taxon>Bacteria</taxon>
        <taxon>Bacillati</taxon>
        <taxon>Actinomycetota</taxon>
        <taxon>Actinomycetes</taxon>
        <taxon>Micromonosporales</taxon>
        <taxon>Micromonosporaceae</taxon>
        <taxon>Polymorphospora</taxon>
    </lineage>
</organism>
<dbReference type="AlphaFoldDB" id="A0A810N7H9"/>
<protein>
    <submittedName>
        <fullName evidence="2">Uncharacterized protein</fullName>
    </submittedName>
</protein>
<accession>A0A810N7H9</accession>
<name>A0A810N7H9_9ACTN</name>
<evidence type="ECO:0000256" key="1">
    <source>
        <dbReference type="SAM" id="MobiDB-lite"/>
    </source>
</evidence>
<feature type="compositionally biased region" description="Polar residues" evidence="1">
    <location>
        <begin position="21"/>
        <end position="33"/>
    </location>
</feature>
<sequence length="100" mass="10490">MAGATWLTLTTRVAGPVSPSARKTASTAPTPSAVQYGRRPSTPSRAPTARLRAQTWLSRLRADSRGSVAWVSTTLSGPRLLAAVAVGSYPSPAAEGRDWK</sequence>
<evidence type="ECO:0000313" key="2">
    <source>
        <dbReference type="EMBL" id="BCJ68424.1"/>
    </source>
</evidence>